<feature type="compositionally biased region" description="Basic and acidic residues" evidence="1">
    <location>
        <begin position="1318"/>
        <end position="1327"/>
    </location>
</feature>
<dbReference type="VEuPathDB" id="ToxoDB:TGDOM2_319320"/>
<evidence type="ECO:0000313" key="3">
    <source>
        <dbReference type="Proteomes" id="UP000028837"/>
    </source>
</evidence>
<feature type="compositionally biased region" description="Polar residues" evidence="1">
    <location>
        <begin position="1627"/>
        <end position="1644"/>
    </location>
</feature>
<feature type="region of interest" description="Disordered" evidence="1">
    <location>
        <begin position="825"/>
        <end position="902"/>
    </location>
</feature>
<name>A0A086JG29_TOXGO</name>
<proteinExistence type="predicted"/>
<gene>
    <name evidence="2" type="ORF">TGDOM2_319320</name>
</gene>
<feature type="compositionally biased region" description="Basic and acidic residues" evidence="1">
    <location>
        <begin position="497"/>
        <end position="510"/>
    </location>
</feature>
<feature type="compositionally biased region" description="Polar residues" evidence="1">
    <location>
        <begin position="642"/>
        <end position="656"/>
    </location>
</feature>
<feature type="compositionally biased region" description="Basic and acidic residues" evidence="1">
    <location>
        <begin position="1615"/>
        <end position="1626"/>
    </location>
</feature>
<sequence>MKPAPTHGSHIATRKAEGKPRSNGFRSGRRARRNTQSEADSAASLIFASPPSHFSCFAVPPAEFPLPSHFSPFLPSLPSKLGCLSHPSMCAAPPPPGRNDPTWCFFPGYAPQSLTLFAGPGAPSLAQRSVTRATGPRQAEAVHSFSRCGSKTEAQAGEPASCLRSSSGTCEAMSEGGVSVSLDLARDRELAQIADACEVLGRQERHLSRAAFRSDTAPKHLNRRWGRHSEGYRDGVPSACGARLLFNADEAPDPFQPEGSRGYGERRQAGHSPTCFPPYSVRGGEKRETMHCVVASRGAPEHGKRQHRATSVPGDGRSSSLEERLVTIPVGPTLEVAKSGDAEHSPHLFVSEEIKRNSSSSSSSGVSPHRMCSSHPSDPSPVDVTLALESIARRARSCPSSPVSLKLSALFISTASSLSPTATQRPSSSSQCSPPPSSSSLSTEGADGDEAFRPLRLQSRSGSPPVAPEEGSWHYRRCPNPVSWLSRQINSTLRVSRVSELDKSQRKEGHSLSPHASFPRSGSSTSRPAKAKVNGCESPKQPVARFTKNWVVPPSLFCKTSCSLSAEGLCPPCCSVASSASGCLDSSVAIPFSLSSSVGASQSTAVGRLVVSSLLAEGAPRTRGNGMQQESDTGNPGGSADGLSSPSEIISDSPRSPSEHDTNAHFFRHESHFPSLFLEAKSGPRAEPSVPIEDGSQCGTEKECRQLGFLDLPGRMNPDSPCVCAACGSRPFSNFKRNEAQASDREQTGRKDAKQLEQEVRRDSAHCAKQEGTNGARATVLKRTPPRLCCSLTNSVLAQAYAGDVFIHEQMENVDVTFKTSHESAGASPCVWQQRENEAENTRRRPSLVYPSQRPLAETKGEGKCLPSLSNAQKKRDTLDNPVRNSEEKAERENEEREKVSGIDSAEWVLERNSFTHGREEAHKREGRHWKEEGQRQEKGRRKCPDFLSRGSERYRDEEKEGNSVSSRRFLPGRLRPKTKWKAFSSSSPRPALSSLPSAGPFLPSALPPYSCLLPFSHPSFCPSARVSPCSPSGVSSPLHQSASREGVRDVGCQFFLSVTLPLPCTLLPEDVAASVERVERKEDRTGEDGVSKHVATPDLPSLATFVAGEPSSFLRTQGQREQEGPAEDAGTDTEQSGKFLGEIGRAQEKQVEEQSQEEGEGEREAGECEAEKEQKHERRKEWSGTTGETRDEREPLRGRKNPKNREEQGNASAFSCPRLQQNGAVVMVQALYDLSQEHLLLPAYHVYDKSGVFQGLLPFAAFMKTQSRSCFNSMPGANGHMKQERANQEGREKSAGRHPKNKAPGPADQCSDSIEVPPKDRRRQERASFTGIGTECRVSRSGRKKRIAEQNEREESNEAFFQQTIVTPLPVLSLRQLESLHSAVARMYGSEASNKGLLCAPRKQLLSYSSPLLCSSPSISSPGPVCSPRGCSARMSSAYAAPFQWPLLSCTSSDSYSSPRFSCSSSPPDSASVAAGHFRVRLGAGENGGGGLQLVGRQEVVAAVRGGTGECTKKDRHEAEERRRFDGETVEVEKDAQRPVGSGRMRKRRRRRKESRAGECADSAENARACTEGQSEKAEKDAEESNGPPHPKRAELKALRGVFAALCYMASALRHEPEKDEKCKSDSASPSLLDSTQSTSTISGPIENIA</sequence>
<feature type="compositionally biased region" description="Basic residues" evidence="1">
    <location>
        <begin position="1545"/>
        <end position="1555"/>
    </location>
</feature>
<feature type="region of interest" description="Disordered" evidence="1">
    <location>
        <begin position="297"/>
        <end position="322"/>
    </location>
</feature>
<organism evidence="2 3">
    <name type="scientific">Toxoplasma gondii GAB2-2007-GAL-DOM2</name>
    <dbReference type="NCBI Taxonomy" id="1130820"/>
    <lineage>
        <taxon>Eukaryota</taxon>
        <taxon>Sar</taxon>
        <taxon>Alveolata</taxon>
        <taxon>Apicomplexa</taxon>
        <taxon>Conoidasida</taxon>
        <taxon>Coccidia</taxon>
        <taxon>Eucoccidiorida</taxon>
        <taxon>Eimeriorina</taxon>
        <taxon>Sarcocystidae</taxon>
        <taxon>Toxoplasma</taxon>
    </lineage>
</organism>
<feature type="compositionally biased region" description="Polar residues" evidence="1">
    <location>
        <begin position="625"/>
        <end position="634"/>
    </location>
</feature>
<reference evidence="2 3" key="1">
    <citation type="submission" date="2014-02" db="EMBL/GenBank/DDBJ databases">
        <authorList>
            <person name="Sibley D."/>
            <person name="Venepally P."/>
            <person name="Karamycheva S."/>
            <person name="Hadjithomas M."/>
            <person name="Khan A."/>
            <person name="Brunk B."/>
            <person name="Roos D."/>
            <person name="Caler E."/>
            <person name="Lorenzi H."/>
        </authorList>
    </citation>
    <scope>NUCLEOTIDE SEQUENCE [LARGE SCALE GENOMIC DNA]</scope>
    <source>
        <strain evidence="2 3">GAB2-2007-GAL-DOM2</strain>
    </source>
</reference>
<accession>A0A086JG29</accession>
<dbReference type="EMBL" id="AHZU02001561">
    <property type="protein sequence ID" value="KFG31097.1"/>
    <property type="molecule type" value="Genomic_DNA"/>
</dbReference>
<feature type="region of interest" description="Disordered" evidence="1">
    <location>
        <begin position="249"/>
        <end position="282"/>
    </location>
</feature>
<feature type="region of interest" description="Disordered" evidence="1">
    <location>
        <begin position="1615"/>
        <end position="1651"/>
    </location>
</feature>
<feature type="compositionally biased region" description="Basic and acidic residues" evidence="1">
    <location>
        <begin position="1163"/>
        <end position="1209"/>
    </location>
</feature>
<feature type="region of interest" description="Disordered" evidence="1">
    <location>
        <begin position="1512"/>
        <end position="1597"/>
    </location>
</feature>
<dbReference type="Proteomes" id="UP000028837">
    <property type="component" value="Unassembled WGS sequence"/>
</dbReference>
<feature type="compositionally biased region" description="Low complexity" evidence="1">
    <location>
        <begin position="426"/>
        <end position="442"/>
    </location>
</feature>
<evidence type="ECO:0000313" key="2">
    <source>
        <dbReference type="EMBL" id="KFG31097.1"/>
    </source>
</evidence>
<feature type="compositionally biased region" description="Basic and acidic residues" evidence="1">
    <location>
        <begin position="1512"/>
        <end position="1538"/>
    </location>
</feature>
<dbReference type="OrthoDB" id="331565at2759"/>
<protein>
    <submittedName>
        <fullName evidence="2">Uncharacterized protein</fullName>
    </submittedName>
</protein>
<feature type="region of interest" description="Disordered" evidence="1">
    <location>
        <begin position="1"/>
        <end position="42"/>
    </location>
</feature>
<feature type="compositionally biased region" description="Basic and acidic residues" evidence="1">
    <location>
        <begin position="874"/>
        <end position="901"/>
    </location>
</feature>
<feature type="compositionally biased region" description="Basic and acidic residues" evidence="1">
    <location>
        <begin position="1282"/>
        <end position="1296"/>
    </location>
</feature>
<feature type="region of interest" description="Disordered" evidence="1">
    <location>
        <begin position="620"/>
        <end position="662"/>
    </location>
</feature>
<feature type="region of interest" description="Disordered" evidence="1">
    <location>
        <begin position="455"/>
        <end position="474"/>
    </location>
</feature>
<feature type="compositionally biased region" description="Basic and acidic residues" evidence="1">
    <location>
        <begin position="951"/>
        <end position="962"/>
    </location>
</feature>
<feature type="region of interest" description="Disordered" evidence="1">
    <location>
        <begin position="914"/>
        <end position="972"/>
    </location>
</feature>
<evidence type="ECO:0000256" key="1">
    <source>
        <dbReference type="SAM" id="MobiDB-lite"/>
    </source>
</evidence>
<feature type="region of interest" description="Disordered" evidence="1">
    <location>
        <begin position="419"/>
        <end position="448"/>
    </location>
</feature>
<feature type="compositionally biased region" description="Basic and acidic residues" evidence="1">
    <location>
        <begin position="917"/>
        <end position="938"/>
    </location>
</feature>
<feature type="region of interest" description="Disordered" evidence="1">
    <location>
        <begin position="497"/>
        <end position="536"/>
    </location>
</feature>
<feature type="region of interest" description="Disordered" evidence="1">
    <location>
        <begin position="349"/>
        <end position="381"/>
    </location>
</feature>
<feature type="region of interest" description="Disordered" evidence="1">
    <location>
        <begin position="1274"/>
        <end position="1333"/>
    </location>
</feature>
<comment type="caution">
    <text evidence="2">The sequence shown here is derived from an EMBL/GenBank/DDBJ whole genome shotgun (WGS) entry which is preliminary data.</text>
</comment>
<feature type="region of interest" description="Disordered" evidence="1">
    <location>
        <begin position="1114"/>
        <end position="1216"/>
    </location>
</feature>